<keyword evidence="2" id="KW-1185">Reference proteome</keyword>
<gene>
    <name evidence="1" type="ORF">SI65_07003</name>
</gene>
<reference evidence="1 2" key="1">
    <citation type="journal article" date="2016" name="BMC Genomics">
        <title>Comparative genomic and transcriptomic analyses of the Fuzhuan brick tea-fermentation fungus Aspergillus cristatus.</title>
        <authorList>
            <person name="Ge Y."/>
            <person name="Wang Y."/>
            <person name="Liu Y."/>
            <person name="Tan Y."/>
            <person name="Ren X."/>
            <person name="Zhang X."/>
            <person name="Hyde K.D."/>
            <person name="Liu Y."/>
            <person name="Liu Z."/>
        </authorList>
    </citation>
    <scope>NUCLEOTIDE SEQUENCE [LARGE SCALE GENOMIC DNA]</scope>
    <source>
        <strain evidence="1 2">GZAAS20.1005</strain>
    </source>
</reference>
<sequence length="101" mass="12269">MAKWILDHSEMSWFELIEIIFAGRAAFDRKVWIPGDEDIRWQQYHLDQYISHYGYYPRRMPSNSHSRDDSSDAAKLNLGPGWYNQYMVVRIHYWRAQLRES</sequence>
<evidence type="ECO:0000313" key="1">
    <source>
        <dbReference type="EMBL" id="ODM17328.1"/>
    </source>
</evidence>
<dbReference type="AlphaFoldDB" id="A0A1E3B8X1"/>
<protein>
    <submittedName>
        <fullName evidence="1">Uncharacterized protein</fullName>
    </submittedName>
</protein>
<dbReference type="Proteomes" id="UP000094569">
    <property type="component" value="Unassembled WGS sequence"/>
</dbReference>
<dbReference type="EMBL" id="JXNT01000008">
    <property type="protein sequence ID" value="ODM17328.1"/>
    <property type="molecule type" value="Genomic_DNA"/>
</dbReference>
<evidence type="ECO:0000313" key="2">
    <source>
        <dbReference type="Proteomes" id="UP000094569"/>
    </source>
</evidence>
<proteinExistence type="predicted"/>
<name>A0A1E3B8X1_ASPCR</name>
<organism evidence="1 2">
    <name type="scientific">Aspergillus cristatus</name>
    <name type="common">Chinese Fuzhuan brick tea-fermentation fungus</name>
    <name type="synonym">Eurotium cristatum</name>
    <dbReference type="NCBI Taxonomy" id="573508"/>
    <lineage>
        <taxon>Eukaryota</taxon>
        <taxon>Fungi</taxon>
        <taxon>Dikarya</taxon>
        <taxon>Ascomycota</taxon>
        <taxon>Pezizomycotina</taxon>
        <taxon>Eurotiomycetes</taxon>
        <taxon>Eurotiomycetidae</taxon>
        <taxon>Eurotiales</taxon>
        <taxon>Aspergillaceae</taxon>
        <taxon>Aspergillus</taxon>
        <taxon>Aspergillus subgen. Aspergillus</taxon>
    </lineage>
</organism>
<comment type="caution">
    <text evidence="1">The sequence shown here is derived from an EMBL/GenBank/DDBJ whole genome shotgun (WGS) entry which is preliminary data.</text>
</comment>
<dbReference type="VEuPathDB" id="FungiDB:SI65_07003"/>
<accession>A0A1E3B8X1</accession>